<dbReference type="InterPro" id="IPR014743">
    <property type="entry name" value="Cl-channel_core"/>
</dbReference>
<evidence type="ECO:0000256" key="4">
    <source>
        <dbReference type="ARBA" id="ARBA00023136"/>
    </source>
</evidence>
<comment type="subcellular location">
    <subcellularLocation>
        <location evidence="1">Membrane</location>
        <topology evidence="1">Multi-pass membrane protein</topology>
    </subcellularLocation>
</comment>
<feature type="transmembrane region" description="Helical" evidence="5">
    <location>
        <begin position="150"/>
        <end position="183"/>
    </location>
</feature>
<keyword evidence="3 5" id="KW-1133">Transmembrane helix</keyword>
<dbReference type="Gene3D" id="1.10.3080.10">
    <property type="entry name" value="Clc chloride channel"/>
    <property type="match status" value="1"/>
</dbReference>
<name>A0A0F9H4S8_9ZZZZ</name>
<proteinExistence type="predicted"/>
<dbReference type="EMBL" id="LAZR01025948">
    <property type="protein sequence ID" value="KKL70272.1"/>
    <property type="molecule type" value="Genomic_DNA"/>
</dbReference>
<dbReference type="Pfam" id="PF00654">
    <property type="entry name" value="Voltage_CLC"/>
    <property type="match status" value="1"/>
</dbReference>
<dbReference type="SUPFAM" id="SSF81340">
    <property type="entry name" value="Clc chloride channel"/>
    <property type="match status" value="1"/>
</dbReference>
<keyword evidence="2 5" id="KW-0812">Transmembrane</keyword>
<dbReference type="PANTHER" id="PTHR43427:SF12">
    <property type="entry name" value="CHLORIDE TRANSPORTER"/>
    <property type="match status" value="1"/>
</dbReference>
<feature type="transmembrane region" description="Helical" evidence="5">
    <location>
        <begin position="54"/>
        <end position="74"/>
    </location>
</feature>
<comment type="caution">
    <text evidence="6">The sequence shown here is derived from an EMBL/GenBank/DDBJ whole genome shotgun (WGS) entry which is preliminary data.</text>
</comment>
<dbReference type="InterPro" id="IPR050368">
    <property type="entry name" value="ClC-type_chloride_channel"/>
</dbReference>
<organism evidence="6">
    <name type="scientific">marine sediment metagenome</name>
    <dbReference type="NCBI Taxonomy" id="412755"/>
    <lineage>
        <taxon>unclassified sequences</taxon>
        <taxon>metagenomes</taxon>
        <taxon>ecological metagenomes</taxon>
    </lineage>
</organism>
<sequence length="461" mass="48431">MRRRIIEEQSVLFISVVKWFFLASVTGAIVGVSTTIFLKGLDMAIGLARSGGSYYFLFLPLAMLASTLLVKYLAPDAEGHGTEKIIEAVHNRGANIKLLVVPVKLAATIITIAFGGSVGKEGPCAQIGAGLASTFANSVLRFNMADRRKLVICGISAGFATVFGTPIAGAIFGVEVLVVGTILYDVLLPSFVAGIVGYQISASLGIEYLTLPISTLPPFTAVFFLELCLAGIFFGFCSFMIIEIMKRSEALNHKIKLSKPAKAVLGGVAIVILALLFGGRYLGLGLDTIESALLGEHVPAAAFFLKSVFTAITLSFGGSGGIVTPLFFVGATSGSLFGTVMGLDPQLFAAIGMVALLAGGANTPISASIMAAELFGPEVASYAAIACVMSFLITGHRSVYPSQVLAVVKSPSIKVSEGLTMEQILDVEITPRASGVTGKLISGINYARRTLSRRDRVKRKK</sequence>
<reference evidence="6" key="1">
    <citation type="journal article" date="2015" name="Nature">
        <title>Complex archaea that bridge the gap between prokaryotes and eukaryotes.</title>
        <authorList>
            <person name="Spang A."/>
            <person name="Saw J.H."/>
            <person name="Jorgensen S.L."/>
            <person name="Zaremba-Niedzwiedzka K."/>
            <person name="Martijn J."/>
            <person name="Lind A.E."/>
            <person name="van Eijk R."/>
            <person name="Schleper C."/>
            <person name="Guy L."/>
            <person name="Ettema T.J."/>
        </authorList>
    </citation>
    <scope>NUCLEOTIDE SEQUENCE</scope>
</reference>
<evidence type="ECO:0000256" key="3">
    <source>
        <dbReference type="ARBA" id="ARBA00022989"/>
    </source>
</evidence>
<keyword evidence="4 5" id="KW-0472">Membrane</keyword>
<evidence type="ECO:0000313" key="6">
    <source>
        <dbReference type="EMBL" id="KKL70272.1"/>
    </source>
</evidence>
<feature type="transmembrane region" description="Helical" evidence="5">
    <location>
        <begin position="336"/>
        <end position="359"/>
    </location>
</feature>
<feature type="transmembrane region" description="Helical" evidence="5">
    <location>
        <begin position="379"/>
        <end position="400"/>
    </location>
</feature>
<evidence type="ECO:0008006" key="7">
    <source>
        <dbReference type="Google" id="ProtNLM"/>
    </source>
</evidence>
<dbReference type="InterPro" id="IPR001807">
    <property type="entry name" value="ClC"/>
</dbReference>
<dbReference type="PRINTS" id="PR00762">
    <property type="entry name" value="CLCHANNEL"/>
</dbReference>
<dbReference type="GO" id="GO:0016020">
    <property type="term" value="C:membrane"/>
    <property type="evidence" value="ECO:0007669"/>
    <property type="project" value="UniProtKB-SubCell"/>
</dbReference>
<evidence type="ECO:0000256" key="1">
    <source>
        <dbReference type="ARBA" id="ARBA00004141"/>
    </source>
</evidence>
<feature type="transmembrane region" description="Helical" evidence="5">
    <location>
        <begin position="219"/>
        <end position="242"/>
    </location>
</feature>
<feature type="transmembrane region" description="Helical" evidence="5">
    <location>
        <begin position="303"/>
        <end position="329"/>
    </location>
</feature>
<dbReference type="GO" id="GO:0015108">
    <property type="term" value="F:chloride transmembrane transporter activity"/>
    <property type="evidence" value="ECO:0007669"/>
    <property type="project" value="InterPro"/>
</dbReference>
<evidence type="ECO:0000256" key="2">
    <source>
        <dbReference type="ARBA" id="ARBA00022692"/>
    </source>
</evidence>
<feature type="transmembrane region" description="Helical" evidence="5">
    <location>
        <begin position="12"/>
        <end position="34"/>
    </location>
</feature>
<dbReference type="PANTHER" id="PTHR43427">
    <property type="entry name" value="CHLORIDE CHANNEL PROTEIN CLC-E"/>
    <property type="match status" value="1"/>
</dbReference>
<gene>
    <name evidence="6" type="ORF">LCGC14_2106570</name>
</gene>
<accession>A0A0F9H4S8</accession>
<protein>
    <recommendedName>
        <fullName evidence="7">Voltage-gated chloride channel</fullName>
    </recommendedName>
</protein>
<evidence type="ECO:0000256" key="5">
    <source>
        <dbReference type="SAM" id="Phobius"/>
    </source>
</evidence>
<feature type="transmembrane region" description="Helical" evidence="5">
    <location>
        <begin position="263"/>
        <end position="283"/>
    </location>
</feature>
<dbReference type="AlphaFoldDB" id="A0A0F9H4S8"/>